<dbReference type="AlphaFoldDB" id="A0A8K0IIQ8"/>
<dbReference type="OrthoDB" id="1733909at2759"/>
<reference evidence="1" key="2">
    <citation type="submission" date="2019-07" db="EMBL/GenBank/DDBJ databases">
        <authorList>
            <person name="Yang Y."/>
            <person name="Bocs S."/>
            <person name="Baudouin L."/>
        </authorList>
    </citation>
    <scope>NUCLEOTIDE SEQUENCE</scope>
    <source>
        <tissue evidence="1">Spear leaf of Hainan Tall coconut</tissue>
    </source>
</reference>
<protein>
    <submittedName>
        <fullName evidence="1">Uncharacterized protein</fullName>
    </submittedName>
</protein>
<organism evidence="1 2">
    <name type="scientific">Cocos nucifera</name>
    <name type="common">Coconut palm</name>
    <dbReference type="NCBI Taxonomy" id="13894"/>
    <lineage>
        <taxon>Eukaryota</taxon>
        <taxon>Viridiplantae</taxon>
        <taxon>Streptophyta</taxon>
        <taxon>Embryophyta</taxon>
        <taxon>Tracheophyta</taxon>
        <taxon>Spermatophyta</taxon>
        <taxon>Magnoliopsida</taxon>
        <taxon>Liliopsida</taxon>
        <taxon>Arecaceae</taxon>
        <taxon>Arecoideae</taxon>
        <taxon>Cocoseae</taxon>
        <taxon>Attaleinae</taxon>
        <taxon>Cocos</taxon>
    </lineage>
</organism>
<dbReference type="InterPro" id="IPR027413">
    <property type="entry name" value="GROEL-like_equatorial_sf"/>
</dbReference>
<dbReference type="EMBL" id="CM017879">
    <property type="protein sequence ID" value="KAG1359693.1"/>
    <property type="molecule type" value="Genomic_DNA"/>
</dbReference>
<name>A0A8K0IIQ8_COCNU</name>
<dbReference type="Proteomes" id="UP000797356">
    <property type="component" value="Chromosome 8"/>
</dbReference>
<dbReference type="SUPFAM" id="SSF48592">
    <property type="entry name" value="GroEL equatorial domain-like"/>
    <property type="match status" value="1"/>
</dbReference>
<sequence length="68" mass="7652">MRPRTRHLVLGSRFDAQRCQEVADAVKVTMGPKGGNVVLEQSFGAPEGWCDCHKERRVQGQSRTWEPA</sequence>
<accession>A0A8K0IIQ8</accession>
<proteinExistence type="predicted"/>
<reference evidence="1" key="1">
    <citation type="journal article" date="2017" name="Gigascience">
        <title>The genome draft of coconut (Cocos nucifera).</title>
        <authorList>
            <person name="Xiao Y."/>
            <person name="Xu P."/>
            <person name="Fan H."/>
            <person name="Baudouin L."/>
            <person name="Xia W."/>
            <person name="Bocs S."/>
            <person name="Xu J."/>
            <person name="Li Q."/>
            <person name="Guo A."/>
            <person name="Zhou L."/>
            <person name="Li J."/>
            <person name="Wu Y."/>
            <person name="Ma Z."/>
            <person name="Armero A."/>
            <person name="Issali A.E."/>
            <person name="Liu N."/>
            <person name="Peng M."/>
            <person name="Yang Y."/>
        </authorList>
    </citation>
    <scope>NUCLEOTIDE SEQUENCE</scope>
    <source>
        <tissue evidence="1">Spear leaf of Hainan Tall coconut</tissue>
    </source>
</reference>
<comment type="caution">
    <text evidence="1">The sequence shown here is derived from an EMBL/GenBank/DDBJ whole genome shotgun (WGS) entry which is preliminary data.</text>
</comment>
<keyword evidence="2" id="KW-1185">Reference proteome</keyword>
<dbReference type="Gene3D" id="1.10.560.10">
    <property type="entry name" value="GroEL-like equatorial domain"/>
    <property type="match status" value="1"/>
</dbReference>
<evidence type="ECO:0000313" key="2">
    <source>
        <dbReference type="Proteomes" id="UP000797356"/>
    </source>
</evidence>
<evidence type="ECO:0000313" key="1">
    <source>
        <dbReference type="EMBL" id="KAG1359693.1"/>
    </source>
</evidence>
<gene>
    <name evidence="1" type="ORF">COCNU_08G011390</name>
</gene>